<keyword evidence="1" id="KW-0812">Transmembrane</keyword>
<evidence type="ECO:0000313" key="2">
    <source>
        <dbReference type="EMBL" id="UUR07697.1"/>
    </source>
</evidence>
<protein>
    <recommendedName>
        <fullName evidence="4">GlsB/YeaQ/YmgE family stress response membrane protein</fullName>
    </recommendedName>
</protein>
<feature type="transmembrane region" description="Helical" evidence="1">
    <location>
        <begin position="6"/>
        <end position="24"/>
    </location>
</feature>
<evidence type="ECO:0000313" key="3">
    <source>
        <dbReference type="Proteomes" id="UP000831921"/>
    </source>
</evidence>
<keyword evidence="3" id="KW-1185">Reference proteome</keyword>
<dbReference type="RefSeq" id="WP_249503488.1">
    <property type="nucleotide sequence ID" value="NZ_CP097253.1"/>
</dbReference>
<dbReference type="EMBL" id="CP097253">
    <property type="protein sequence ID" value="UUR07697.1"/>
    <property type="molecule type" value="Genomic_DNA"/>
</dbReference>
<sequence>MPLSWIALVLLGALLGWLTSVIVHSRTLRDVFGLVALGALGAVLGALVITPVLAGKLEPTGFSLPAVLLSLLGAFLALGLTLLAGRLGRRRPG</sequence>
<feature type="transmembrane region" description="Helical" evidence="1">
    <location>
        <begin position="66"/>
        <end position="85"/>
    </location>
</feature>
<proteinExistence type="predicted"/>
<feature type="transmembrane region" description="Helical" evidence="1">
    <location>
        <begin position="31"/>
        <end position="54"/>
    </location>
</feature>
<keyword evidence="1" id="KW-0472">Membrane</keyword>
<reference evidence="2 3" key="1">
    <citation type="submission" date="2022-05" db="EMBL/GenBank/DDBJ databases">
        <title>S8-45 Sphingomonas ultraviolaceadurans.</title>
        <authorList>
            <person name="Liu Y."/>
        </authorList>
    </citation>
    <scope>NUCLEOTIDE SEQUENCE [LARGE SCALE GENOMIC DNA]</scope>
    <source>
        <strain evidence="2 3">S8-45</strain>
    </source>
</reference>
<name>A0ABY5MWI1_9SPHN</name>
<dbReference type="Proteomes" id="UP000831921">
    <property type="component" value="Chromosome"/>
</dbReference>
<evidence type="ECO:0008006" key="4">
    <source>
        <dbReference type="Google" id="ProtNLM"/>
    </source>
</evidence>
<keyword evidence="1" id="KW-1133">Transmembrane helix</keyword>
<organism evidence="2 3">
    <name type="scientific">Sphingomonas glaciei</name>
    <dbReference type="NCBI Taxonomy" id="2938948"/>
    <lineage>
        <taxon>Bacteria</taxon>
        <taxon>Pseudomonadati</taxon>
        <taxon>Pseudomonadota</taxon>
        <taxon>Alphaproteobacteria</taxon>
        <taxon>Sphingomonadales</taxon>
        <taxon>Sphingomonadaceae</taxon>
        <taxon>Sphingomonas</taxon>
    </lineage>
</organism>
<evidence type="ECO:0000256" key="1">
    <source>
        <dbReference type="SAM" id="Phobius"/>
    </source>
</evidence>
<accession>A0ABY5MWI1</accession>
<gene>
    <name evidence="2" type="ORF">M1K48_12295</name>
</gene>